<name>A0A927C706_9BACL</name>
<evidence type="ECO:0000256" key="1">
    <source>
        <dbReference type="SAM" id="MobiDB-lite"/>
    </source>
</evidence>
<dbReference type="EMBL" id="JACXJA010000013">
    <property type="protein sequence ID" value="MBD2862543.1"/>
    <property type="molecule type" value="Genomic_DNA"/>
</dbReference>
<keyword evidence="3" id="KW-1185">Reference proteome</keyword>
<dbReference type="InterPro" id="IPR043737">
    <property type="entry name" value="DUF5682"/>
</dbReference>
<comment type="caution">
    <text evidence="2">The sequence shown here is derived from an EMBL/GenBank/DDBJ whole genome shotgun (WGS) entry which is preliminary data.</text>
</comment>
<organism evidence="2 3">
    <name type="scientific">Paenibacillus oceani</name>
    <dbReference type="NCBI Taxonomy" id="2772510"/>
    <lineage>
        <taxon>Bacteria</taxon>
        <taxon>Bacillati</taxon>
        <taxon>Bacillota</taxon>
        <taxon>Bacilli</taxon>
        <taxon>Bacillales</taxon>
        <taxon>Paenibacillaceae</taxon>
        <taxon>Paenibacillus</taxon>
    </lineage>
</organism>
<evidence type="ECO:0000313" key="3">
    <source>
        <dbReference type="Proteomes" id="UP000639396"/>
    </source>
</evidence>
<evidence type="ECO:0000313" key="2">
    <source>
        <dbReference type="EMBL" id="MBD2862543.1"/>
    </source>
</evidence>
<dbReference type="Proteomes" id="UP000639396">
    <property type="component" value="Unassembled WGS sequence"/>
</dbReference>
<feature type="compositionally biased region" description="Low complexity" evidence="1">
    <location>
        <begin position="145"/>
        <end position="160"/>
    </location>
</feature>
<dbReference type="AlphaFoldDB" id="A0A927C706"/>
<feature type="region of interest" description="Disordered" evidence="1">
    <location>
        <begin position="120"/>
        <end position="178"/>
    </location>
</feature>
<reference evidence="2" key="1">
    <citation type="submission" date="2020-09" db="EMBL/GenBank/DDBJ databases">
        <title>A novel bacterium of genus Paenibacillus, isolated from South China Sea.</title>
        <authorList>
            <person name="Huang H."/>
            <person name="Mo K."/>
            <person name="Hu Y."/>
        </authorList>
    </citation>
    <scope>NUCLEOTIDE SEQUENCE</scope>
    <source>
        <strain evidence="2">IB182363</strain>
    </source>
</reference>
<dbReference type="Pfam" id="PF18934">
    <property type="entry name" value="DUF5682"/>
    <property type="match status" value="1"/>
</dbReference>
<protein>
    <submittedName>
        <fullName evidence="2">Uncharacterized protein</fullName>
    </submittedName>
</protein>
<sequence length="829" mass="91251">MHVFGIRHLSPAGALHLRAFLDRVRPQLVLVEGPSDATGLIGQVTAAGVVPPIAILAYTDQLPIRTLVFPLAEYSPEYQAFVWATENGARAEFMDLPSDAAVVLYDRARRAAAEAALEEEAAGLRGDGAAGEGREEAGADGGVDAGAHAGAGADDSQGDAGDNGHAAGQGSDPAADNRRRDYYIRQNGLYERIADLAGEHDYESYWERHFEHSDRSDTYRQSAYAFSAQMRSLMEAEERIADPREAAYNAIRESYMRRRIAEALKAGYEAGRIVVVTGAYHASALDLSLPAMTDKELKALPKAATKMTLMPYSSYKLSTHSGYGAGNPAPAYFGLMWDCLRQGDAAKLPSLYMSKVAASMRGEGTFRSTASVIEGVRLAESLASMRGGRLPVWKDLRDAAIVCLGFGEPSAVAEALARTDVGTAIGSLPEGVSQTPIQDDFNRYLKKLKLDKYKSAVAADLELDLRENRRVKSEEAAFIDLARSVFLHRLRLLEIGFARKHNVRQDGATWAEHWVLQWTPEAEIRMVESTLKGETVEWAAAYVIRERLESCTDIREASRIVREACECGLPEAMDDARSTLQRLAVDGGSVPHLAGAARELSVLLGYGDIRRMDTASLEPLLQQLFLRASLLLVDAASCSDEAAGEIAAAMGELHRVSQEFHELVDDGAWLRQLQMLAERDDRNAKLSGLAFAILLERGETEDERVAREVSRRLSPGIPADVGAGWFEGLSMRNRYALLSREALWRQLDAYIRSLDGDQFRRALVFLRRAFSLFEAREKTSVADMMGELWGIGSEQSANMLLGPLSEEEREKLEELNEFDFTEFFHDKEG</sequence>
<gene>
    <name evidence="2" type="ORF">IDH45_11165</name>
</gene>
<accession>A0A927C706</accession>
<proteinExistence type="predicted"/>